<dbReference type="WBParaSite" id="Gr19_v10_g5636.t1">
    <property type="protein sequence ID" value="Gr19_v10_g5636.t1"/>
    <property type="gene ID" value="Gr19_v10_g5636"/>
</dbReference>
<feature type="signal peptide" evidence="1">
    <location>
        <begin position="1"/>
        <end position="17"/>
    </location>
</feature>
<protein>
    <submittedName>
        <fullName evidence="3">Uncharacterized protein</fullName>
    </submittedName>
</protein>
<organism evidence="2 3">
    <name type="scientific">Globodera rostochiensis</name>
    <name type="common">Golden nematode worm</name>
    <name type="synonym">Heterodera rostochiensis</name>
    <dbReference type="NCBI Taxonomy" id="31243"/>
    <lineage>
        <taxon>Eukaryota</taxon>
        <taxon>Metazoa</taxon>
        <taxon>Ecdysozoa</taxon>
        <taxon>Nematoda</taxon>
        <taxon>Chromadorea</taxon>
        <taxon>Rhabditida</taxon>
        <taxon>Tylenchina</taxon>
        <taxon>Tylenchomorpha</taxon>
        <taxon>Tylenchoidea</taxon>
        <taxon>Heteroderidae</taxon>
        <taxon>Heteroderinae</taxon>
        <taxon>Globodera</taxon>
    </lineage>
</organism>
<proteinExistence type="predicted"/>
<accession>A0A914I135</accession>
<dbReference type="AlphaFoldDB" id="A0A914I135"/>
<dbReference type="Proteomes" id="UP000887572">
    <property type="component" value="Unplaced"/>
</dbReference>
<reference evidence="3" key="1">
    <citation type="submission" date="2022-11" db="UniProtKB">
        <authorList>
            <consortium name="WormBaseParasite"/>
        </authorList>
    </citation>
    <scope>IDENTIFICATION</scope>
</reference>
<keyword evidence="2" id="KW-1185">Reference proteome</keyword>
<sequence>MLLNSIILFTLLLTANAYELFFKNLSMLGEAEENFSCTLKAFKETEENKCGGLGELDTGGAPNEGLDWAKDKLCLKVSCDGEPTHETATKIAIRLQQCQLIRLEKDGGNTTRPIVLIDANGCAAVGKGNGRRPSLIGPLNYSREDVAVEMHGWTFASGDGAAAPDKATLSCDVQVCSDPCDSNCLEKISLEKCNFTEFVEEKRADELCSANHENGAVHSGISYYLVLGTGTARPGTLVRSTDDVGSQAFANHLMALINGPAARISHVTKAMANFI</sequence>
<evidence type="ECO:0000313" key="2">
    <source>
        <dbReference type="Proteomes" id="UP000887572"/>
    </source>
</evidence>
<evidence type="ECO:0000313" key="3">
    <source>
        <dbReference type="WBParaSite" id="Gr19_v10_g5636.t1"/>
    </source>
</evidence>
<keyword evidence="1" id="KW-0732">Signal</keyword>
<feature type="chain" id="PRO_5037067490" evidence="1">
    <location>
        <begin position="18"/>
        <end position="275"/>
    </location>
</feature>
<name>A0A914I135_GLORO</name>
<evidence type="ECO:0000256" key="1">
    <source>
        <dbReference type="SAM" id="SignalP"/>
    </source>
</evidence>